<comment type="caution">
    <text evidence="3">The sequence shown here is derived from an EMBL/GenBank/DDBJ whole genome shotgun (WGS) entry which is preliminary data.</text>
</comment>
<evidence type="ECO:0000256" key="1">
    <source>
        <dbReference type="SAM" id="MobiDB-lite"/>
    </source>
</evidence>
<dbReference type="InterPro" id="IPR011320">
    <property type="entry name" value="RNase_H1_N"/>
</dbReference>
<feature type="domain" description="Ribonuclease H1 N-terminal" evidence="2">
    <location>
        <begin position="51"/>
        <end position="92"/>
    </location>
</feature>
<dbReference type="InterPro" id="IPR009027">
    <property type="entry name" value="Ribosomal_bL9/RNase_H1_N"/>
</dbReference>
<feature type="region of interest" description="Disordered" evidence="1">
    <location>
        <begin position="13"/>
        <end position="35"/>
    </location>
</feature>
<evidence type="ECO:0000313" key="4">
    <source>
        <dbReference type="Proteomes" id="UP001157418"/>
    </source>
</evidence>
<dbReference type="Proteomes" id="UP001157418">
    <property type="component" value="Unassembled WGS sequence"/>
</dbReference>
<evidence type="ECO:0000313" key="3">
    <source>
        <dbReference type="EMBL" id="CAH1443356.1"/>
    </source>
</evidence>
<name>A0AAU9NZW6_9ASTR</name>
<dbReference type="Gene3D" id="3.40.970.10">
    <property type="entry name" value="Ribonuclease H1, N-terminal domain"/>
    <property type="match status" value="1"/>
</dbReference>
<dbReference type="InterPro" id="IPR037056">
    <property type="entry name" value="RNase_H1_N_sf"/>
</dbReference>
<keyword evidence="4" id="KW-1185">Reference proteome</keyword>
<reference evidence="3 4" key="1">
    <citation type="submission" date="2022-01" db="EMBL/GenBank/DDBJ databases">
        <authorList>
            <person name="Xiong W."/>
            <person name="Schranz E."/>
        </authorList>
    </citation>
    <scope>NUCLEOTIDE SEQUENCE [LARGE SCALE GENOMIC DNA]</scope>
</reference>
<dbReference type="SUPFAM" id="SSF55658">
    <property type="entry name" value="L9 N-domain-like"/>
    <property type="match status" value="1"/>
</dbReference>
<proteinExistence type="predicted"/>
<accession>A0AAU9NZW6</accession>
<dbReference type="AlphaFoldDB" id="A0AAU9NZW6"/>
<gene>
    <name evidence="3" type="ORF">LVIROSA_LOCUS29278</name>
</gene>
<protein>
    <recommendedName>
        <fullName evidence="2">Ribonuclease H1 N-terminal domain-containing protein</fullName>
    </recommendedName>
</protein>
<organism evidence="3 4">
    <name type="scientific">Lactuca virosa</name>
    <dbReference type="NCBI Taxonomy" id="75947"/>
    <lineage>
        <taxon>Eukaryota</taxon>
        <taxon>Viridiplantae</taxon>
        <taxon>Streptophyta</taxon>
        <taxon>Embryophyta</taxon>
        <taxon>Tracheophyta</taxon>
        <taxon>Spermatophyta</taxon>
        <taxon>Magnoliopsida</taxon>
        <taxon>eudicotyledons</taxon>
        <taxon>Gunneridae</taxon>
        <taxon>Pentapetalae</taxon>
        <taxon>asterids</taxon>
        <taxon>campanulids</taxon>
        <taxon>Asterales</taxon>
        <taxon>Asteraceae</taxon>
        <taxon>Cichorioideae</taxon>
        <taxon>Cichorieae</taxon>
        <taxon>Lactucinae</taxon>
        <taxon>Lactuca</taxon>
    </lineage>
</organism>
<sequence>MLVTPLDFNLRPNGGIQIPKTEGSSSRSRSPDKGIQIPKELLQIPNKISKPYYVVFNGPNAGIFEDWNITKKETEGVKIIKHKKFNNFLEAKIAADQYTRSERCPKLQIITAAETLRTNTFKLALNSTKSSKTILGSLPRRTPKIYEEVTPDLPVEIKIKDFEYCYRYARSATEEKLVEEKLSTIDGKNLSHYNFYKNANSLQVYEAFQLGLNDKDEIKYHPHHLVQIGICKQETYLPSKAMEEKLERADILQLAKSRIEIFINKVFSFLADGKIFINGYDANEKTLIYSKYNKEISPADEQLFLAFQNSLLKPDLIGKHVADICKTLHKSTNRYNCQRCSTIKVASITENNNGKVIIKEDSSTSTK</sequence>
<dbReference type="EMBL" id="CAKMRJ010005412">
    <property type="protein sequence ID" value="CAH1443356.1"/>
    <property type="molecule type" value="Genomic_DNA"/>
</dbReference>
<dbReference type="Pfam" id="PF01693">
    <property type="entry name" value="Cauli_VI"/>
    <property type="match status" value="1"/>
</dbReference>
<evidence type="ECO:0000259" key="2">
    <source>
        <dbReference type="Pfam" id="PF01693"/>
    </source>
</evidence>